<keyword evidence="2" id="KW-0805">Transcription regulation</keyword>
<dbReference type="EMBL" id="JACGWN010000010">
    <property type="protein sequence ID" value="KAL0427802.1"/>
    <property type="molecule type" value="Genomic_DNA"/>
</dbReference>
<dbReference type="AlphaFoldDB" id="A0AAW2VHW5"/>
<accession>A0AAW2VHW5</accession>
<keyword evidence="4" id="KW-0804">Transcription</keyword>
<evidence type="ECO:0000313" key="8">
    <source>
        <dbReference type="EMBL" id="KAL0427802.1"/>
    </source>
</evidence>
<sequence>YQARAVQQEPLTGITCQSAQVQTSEYSYLIHCPSKLESSPASITVHFLQSESKLYQNKNCDQSRTETMYALWNRSKYGQYSPDPKPLSIVPVLKTSDGYNWSKYGQKQVKSPEETVYRSHHNHDPPCKVNCASEKRPLLPLVPVNWSTDTIHPGINDPEPSSPPEELGFSEIPETNQQESSGSHETTEISMEEDSVNSDNGPEQKATLVMWEYQEMATDGAGMSNKIVGPSRSVGPIQATSQPEG</sequence>
<protein>
    <recommendedName>
        <fullName evidence="7">WRKY domain-containing protein</fullName>
    </recommendedName>
</protein>
<feature type="non-terminal residue" evidence="8">
    <location>
        <position position="1"/>
    </location>
</feature>
<dbReference type="GO" id="GO:0043565">
    <property type="term" value="F:sequence-specific DNA binding"/>
    <property type="evidence" value="ECO:0007669"/>
    <property type="project" value="InterPro"/>
</dbReference>
<feature type="compositionally biased region" description="Polar residues" evidence="6">
    <location>
        <begin position="173"/>
        <end position="184"/>
    </location>
</feature>
<evidence type="ECO:0000256" key="2">
    <source>
        <dbReference type="ARBA" id="ARBA00023015"/>
    </source>
</evidence>
<dbReference type="SUPFAM" id="SSF118290">
    <property type="entry name" value="WRKY DNA-binding domain"/>
    <property type="match status" value="1"/>
</dbReference>
<keyword evidence="5" id="KW-0539">Nucleus</keyword>
<organism evidence="8">
    <name type="scientific">Sesamum latifolium</name>
    <dbReference type="NCBI Taxonomy" id="2727402"/>
    <lineage>
        <taxon>Eukaryota</taxon>
        <taxon>Viridiplantae</taxon>
        <taxon>Streptophyta</taxon>
        <taxon>Embryophyta</taxon>
        <taxon>Tracheophyta</taxon>
        <taxon>Spermatophyta</taxon>
        <taxon>Magnoliopsida</taxon>
        <taxon>eudicotyledons</taxon>
        <taxon>Gunneridae</taxon>
        <taxon>Pentapetalae</taxon>
        <taxon>asterids</taxon>
        <taxon>lamiids</taxon>
        <taxon>Lamiales</taxon>
        <taxon>Pedaliaceae</taxon>
        <taxon>Sesamum</taxon>
    </lineage>
</organism>
<dbReference type="GO" id="GO:0005634">
    <property type="term" value="C:nucleus"/>
    <property type="evidence" value="ECO:0007669"/>
    <property type="project" value="UniProtKB-SubCell"/>
</dbReference>
<dbReference type="InterPro" id="IPR036576">
    <property type="entry name" value="WRKY_dom_sf"/>
</dbReference>
<dbReference type="GO" id="GO:0003700">
    <property type="term" value="F:DNA-binding transcription factor activity"/>
    <property type="evidence" value="ECO:0007669"/>
    <property type="project" value="InterPro"/>
</dbReference>
<name>A0AAW2VHW5_9LAMI</name>
<comment type="subcellular location">
    <subcellularLocation>
        <location evidence="1">Nucleus</location>
    </subcellularLocation>
</comment>
<gene>
    <name evidence="8" type="ORF">Slati_2955000</name>
</gene>
<evidence type="ECO:0000256" key="1">
    <source>
        <dbReference type="ARBA" id="ARBA00004123"/>
    </source>
</evidence>
<feature type="domain" description="WRKY" evidence="7">
    <location>
        <begin position="95"/>
        <end position="133"/>
    </location>
</feature>
<evidence type="ECO:0000256" key="5">
    <source>
        <dbReference type="ARBA" id="ARBA00023242"/>
    </source>
</evidence>
<keyword evidence="3" id="KW-0238">DNA-binding</keyword>
<evidence type="ECO:0000256" key="4">
    <source>
        <dbReference type="ARBA" id="ARBA00023163"/>
    </source>
</evidence>
<dbReference type="InterPro" id="IPR003657">
    <property type="entry name" value="WRKY_dom"/>
</dbReference>
<dbReference type="SMART" id="SM00774">
    <property type="entry name" value="WRKY"/>
    <property type="match status" value="1"/>
</dbReference>
<feature type="region of interest" description="Disordered" evidence="6">
    <location>
        <begin position="149"/>
        <end position="245"/>
    </location>
</feature>
<comment type="caution">
    <text evidence="8">The sequence shown here is derived from an EMBL/GenBank/DDBJ whole genome shotgun (WGS) entry which is preliminary data.</text>
</comment>
<proteinExistence type="predicted"/>
<reference evidence="8" key="2">
    <citation type="journal article" date="2024" name="Plant">
        <title>Genomic evolution and insights into agronomic trait innovations of Sesamum species.</title>
        <authorList>
            <person name="Miao H."/>
            <person name="Wang L."/>
            <person name="Qu L."/>
            <person name="Liu H."/>
            <person name="Sun Y."/>
            <person name="Le M."/>
            <person name="Wang Q."/>
            <person name="Wei S."/>
            <person name="Zheng Y."/>
            <person name="Lin W."/>
            <person name="Duan Y."/>
            <person name="Cao H."/>
            <person name="Xiong S."/>
            <person name="Wang X."/>
            <person name="Wei L."/>
            <person name="Li C."/>
            <person name="Ma Q."/>
            <person name="Ju M."/>
            <person name="Zhao R."/>
            <person name="Li G."/>
            <person name="Mu C."/>
            <person name="Tian Q."/>
            <person name="Mei H."/>
            <person name="Zhang T."/>
            <person name="Gao T."/>
            <person name="Zhang H."/>
        </authorList>
    </citation>
    <scope>NUCLEOTIDE SEQUENCE</scope>
    <source>
        <strain evidence="8">KEN1</strain>
    </source>
</reference>
<evidence type="ECO:0000256" key="3">
    <source>
        <dbReference type="ARBA" id="ARBA00023125"/>
    </source>
</evidence>
<reference evidence="8" key="1">
    <citation type="submission" date="2020-06" db="EMBL/GenBank/DDBJ databases">
        <authorList>
            <person name="Li T."/>
            <person name="Hu X."/>
            <person name="Zhang T."/>
            <person name="Song X."/>
            <person name="Zhang H."/>
            <person name="Dai N."/>
            <person name="Sheng W."/>
            <person name="Hou X."/>
            <person name="Wei L."/>
        </authorList>
    </citation>
    <scope>NUCLEOTIDE SEQUENCE</scope>
    <source>
        <strain evidence="8">KEN1</strain>
        <tissue evidence="8">Leaf</tissue>
    </source>
</reference>
<evidence type="ECO:0000256" key="6">
    <source>
        <dbReference type="SAM" id="MobiDB-lite"/>
    </source>
</evidence>
<dbReference type="Gene3D" id="2.20.25.80">
    <property type="entry name" value="WRKY domain"/>
    <property type="match status" value="1"/>
</dbReference>
<evidence type="ECO:0000259" key="7">
    <source>
        <dbReference type="SMART" id="SM00774"/>
    </source>
</evidence>